<sequence>MPLVVLGASSLQLLLGVTFVIVAATGAVWGAGAQRAAEAEMAGQGIPAAVLARHRINFAAGRASVLVAVSIGLFLTALAALNLAGSGTGQLLSWIVQPIVFVLGCLIIPSEVFLTQGIRSAFNKADDPALHSVDVDALVDAAVSTQPAWSRYVIAARFGLATVGSLLVVILLTVPAANTYFA</sequence>
<feature type="transmembrane region" description="Helical" evidence="1">
    <location>
        <begin position="158"/>
        <end position="181"/>
    </location>
</feature>
<evidence type="ECO:0000313" key="2">
    <source>
        <dbReference type="EMBL" id="MBJ3810569.1"/>
    </source>
</evidence>
<feature type="transmembrane region" description="Helical" evidence="1">
    <location>
        <begin position="63"/>
        <end position="85"/>
    </location>
</feature>
<evidence type="ECO:0000256" key="1">
    <source>
        <dbReference type="SAM" id="Phobius"/>
    </source>
</evidence>
<accession>A0ABS0XBH3</accession>
<gene>
    <name evidence="2" type="ORF">JGB26_26260</name>
</gene>
<comment type="caution">
    <text evidence="2">The sequence shown here is derived from an EMBL/GenBank/DDBJ whole genome shotgun (WGS) entry which is preliminary data.</text>
</comment>
<keyword evidence="3" id="KW-1185">Reference proteome</keyword>
<reference evidence="2 3" key="1">
    <citation type="submission" date="2020-12" db="EMBL/GenBank/DDBJ databases">
        <title>Streptomyces typhae sp. nov., a novel endophytic actinomycete isolated from the root of cattail pollen (Typha angustifolia L.).</title>
        <authorList>
            <person name="Peng C."/>
            <person name="Liu C."/>
        </authorList>
    </citation>
    <scope>NUCLEOTIDE SEQUENCE [LARGE SCALE GENOMIC DNA]</scope>
    <source>
        <strain evidence="2 3">JCM 4753</strain>
    </source>
</reference>
<feature type="transmembrane region" description="Helical" evidence="1">
    <location>
        <begin position="91"/>
        <end position="114"/>
    </location>
</feature>
<evidence type="ECO:0008006" key="4">
    <source>
        <dbReference type="Google" id="ProtNLM"/>
    </source>
</evidence>
<evidence type="ECO:0000313" key="3">
    <source>
        <dbReference type="Proteomes" id="UP000634780"/>
    </source>
</evidence>
<name>A0ABS0XBH3_9ACTN</name>
<keyword evidence="1" id="KW-0812">Transmembrane</keyword>
<dbReference type="RefSeq" id="WP_190119712.1">
    <property type="nucleotide sequence ID" value="NZ_BMVR01000017.1"/>
</dbReference>
<protein>
    <recommendedName>
        <fullName evidence="4">Integral membrane protein</fullName>
    </recommendedName>
</protein>
<proteinExistence type="predicted"/>
<dbReference type="Proteomes" id="UP000634780">
    <property type="component" value="Unassembled WGS sequence"/>
</dbReference>
<keyword evidence="1" id="KW-1133">Transmembrane helix</keyword>
<dbReference type="EMBL" id="JAEKOZ010000018">
    <property type="protein sequence ID" value="MBJ3810569.1"/>
    <property type="molecule type" value="Genomic_DNA"/>
</dbReference>
<keyword evidence="1" id="KW-0472">Membrane</keyword>
<feature type="transmembrane region" description="Helical" evidence="1">
    <location>
        <begin position="12"/>
        <end position="31"/>
    </location>
</feature>
<organism evidence="2 3">
    <name type="scientific">Streptomyces flavofungini</name>
    <dbReference type="NCBI Taxonomy" id="68200"/>
    <lineage>
        <taxon>Bacteria</taxon>
        <taxon>Bacillati</taxon>
        <taxon>Actinomycetota</taxon>
        <taxon>Actinomycetes</taxon>
        <taxon>Kitasatosporales</taxon>
        <taxon>Streptomycetaceae</taxon>
        <taxon>Streptomyces</taxon>
    </lineage>
</organism>